<dbReference type="InterPro" id="IPR025058">
    <property type="entry name" value="DUF3995"/>
</dbReference>
<name>A0A9D2C8L5_9MICO</name>
<proteinExistence type="predicted"/>
<comment type="caution">
    <text evidence="2">The sequence shown here is derived from an EMBL/GenBank/DDBJ whole genome shotgun (WGS) entry which is preliminary data.</text>
</comment>
<keyword evidence="1" id="KW-0812">Transmembrane</keyword>
<dbReference type="Proteomes" id="UP000824005">
    <property type="component" value="Unassembled WGS sequence"/>
</dbReference>
<gene>
    <name evidence="2" type="ORF">H9830_01205</name>
</gene>
<dbReference type="AlphaFoldDB" id="A0A9D2C8L5"/>
<keyword evidence="1" id="KW-0472">Membrane</keyword>
<accession>A0A9D2C8L5</accession>
<evidence type="ECO:0000313" key="2">
    <source>
        <dbReference type="EMBL" id="HIY64878.1"/>
    </source>
</evidence>
<evidence type="ECO:0000313" key="3">
    <source>
        <dbReference type="Proteomes" id="UP000824005"/>
    </source>
</evidence>
<reference evidence="2" key="1">
    <citation type="journal article" date="2021" name="PeerJ">
        <title>Extensive microbial diversity within the chicken gut microbiome revealed by metagenomics and culture.</title>
        <authorList>
            <person name="Gilroy R."/>
            <person name="Ravi A."/>
            <person name="Getino M."/>
            <person name="Pursley I."/>
            <person name="Horton D.L."/>
            <person name="Alikhan N.F."/>
            <person name="Baker D."/>
            <person name="Gharbi K."/>
            <person name="Hall N."/>
            <person name="Watson M."/>
            <person name="Adriaenssens E.M."/>
            <person name="Foster-Nyarko E."/>
            <person name="Jarju S."/>
            <person name="Secka A."/>
            <person name="Antonio M."/>
            <person name="Oren A."/>
            <person name="Chaudhuri R.R."/>
            <person name="La Ragione R."/>
            <person name="Hildebrand F."/>
            <person name="Pallen M.J."/>
        </authorList>
    </citation>
    <scope>NUCLEOTIDE SEQUENCE</scope>
    <source>
        <strain evidence="2">ChiGjej1B1-98</strain>
    </source>
</reference>
<feature type="transmembrane region" description="Helical" evidence="1">
    <location>
        <begin position="56"/>
        <end position="75"/>
    </location>
</feature>
<sequence>MSRGRQALRLIGWAGLTAAGALHAVWASGSSWPARNKKELSRAVVGNSKALPDANATLVVAGAAFAGGAIAAGGLGEGRIAIGLRRIMGIALLARAAAGGDAALTLLGLPEKAGKRFRELDRRYYRPLFGALGLSVLLSAKK</sequence>
<evidence type="ECO:0000256" key="1">
    <source>
        <dbReference type="SAM" id="Phobius"/>
    </source>
</evidence>
<reference evidence="2" key="2">
    <citation type="submission" date="2021-04" db="EMBL/GenBank/DDBJ databases">
        <authorList>
            <person name="Gilroy R."/>
        </authorList>
    </citation>
    <scope>NUCLEOTIDE SEQUENCE</scope>
    <source>
        <strain evidence="2">ChiGjej1B1-98</strain>
    </source>
</reference>
<keyword evidence="1" id="KW-1133">Transmembrane helix</keyword>
<protein>
    <submittedName>
        <fullName evidence="2">DUF3995 domain-containing protein</fullName>
    </submittedName>
</protein>
<organism evidence="2 3">
    <name type="scientific">Candidatus Agrococcus pullicola</name>
    <dbReference type="NCBI Taxonomy" id="2838429"/>
    <lineage>
        <taxon>Bacteria</taxon>
        <taxon>Bacillati</taxon>
        <taxon>Actinomycetota</taxon>
        <taxon>Actinomycetes</taxon>
        <taxon>Micrococcales</taxon>
        <taxon>Microbacteriaceae</taxon>
        <taxon>Agrococcus</taxon>
    </lineage>
</organism>
<dbReference type="Pfam" id="PF13160">
    <property type="entry name" value="DUF3995"/>
    <property type="match status" value="1"/>
</dbReference>
<dbReference type="EMBL" id="DXDC01000031">
    <property type="protein sequence ID" value="HIY64878.1"/>
    <property type="molecule type" value="Genomic_DNA"/>
</dbReference>